<protein>
    <submittedName>
        <fullName evidence="4">Metal-dependent hydrolase YcfH</fullName>
        <ecNumber evidence="4">3.1.-.-</ecNumber>
    </submittedName>
</protein>
<evidence type="ECO:0000256" key="3">
    <source>
        <dbReference type="ARBA" id="ARBA00022801"/>
    </source>
</evidence>
<reference evidence="4" key="1">
    <citation type="submission" date="2021-11" db="EMBL/GenBank/DDBJ databases">
        <authorList>
            <person name="Rodrigo-Torres L."/>
            <person name="Arahal R. D."/>
            <person name="Lucena T."/>
        </authorList>
    </citation>
    <scope>NUCLEOTIDE SEQUENCE</scope>
    <source>
        <strain evidence="4">CECT 7929</strain>
    </source>
</reference>
<evidence type="ECO:0000256" key="2">
    <source>
        <dbReference type="ARBA" id="ARBA00022723"/>
    </source>
</evidence>
<dbReference type="CDD" id="cd01310">
    <property type="entry name" value="TatD_DNAse"/>
    <property type="match status" value="1"/>
</dbReference>
<keyword evidence="3 4" id="KW-0378">Hydrolase</keyword>
<dbReference type="Gene3D" id="3.20.20.140">
    <property type="entry name" value="Metal-dependent hydrolases"/>
    <property type="match status" value="1"/>
</dbReference>
<dbReference type="PIRSF" id="PIRSF005902">
    <property type="entry name" value="DNase_TatD"/>
    <property type="match status" value="1"/>
</dbReference>
<dbReference type="EMBL" id="CAKLDI010000001">
    <property type="protein sequence ID" value="CAH0533038.1"/>
    <property type="molecule type" value="Genomic_DNA"/>
</dbReference>
<dbReference type="PROSITE" id="PS01137">
    <property type="entry name" value="TATD_1"/>
    <property type="match status" value="1"/>
</dbReference>
<dbReference type="InterPro" id="IPR001130">
    <property type="entry name" value="TatD-like"/>
</dbReference>
<accession>A0ABM8ZRW0</accession>
<comment type="caution">
    <text evidence="4">The sequence shown here is derived from an EMBL/GenBank/DDBJ whole genome shotgun (WGS) entry which is preliminary data.</text>
</comment>
<evidence type="ECO:0000313" key="5">
    <source>
        <dbReference type="Proteomes" id="UP000838672"/>
    </source>
</evidence>
<dbReference type="InterPro" id="IPR018228">
    <property type="entry name" value="DNase_TatD-rel_CS"/>
</dbReference>
<dbReference type="InterPro" id="IPR015991">
    <property type="entry name" value="TatD/YcfH-like"/>
</dbReference>
<proteinExistence type="inferred from homology"/>
<dbReference type="PANTHER" id="PTHR46124">
    <property type="entry name" value="D-AMINOACYL-TRNA DEACYLASE"/>
    <property type="match status" value="1"/>
</dbReference>
<gene>
    <name evidence="4" type="primary">ycfH</name>
    <name evidence="4" type="ORF">VST7929_00889</name>
</gene>
<dbReference type="NCBIfam" id="TIGR00010">
    <property type="entry name" value="YchF/TatD family DNA exonuclease"/>
    <property type="match status" value="1"/>
</dbReference>
<dbReference type="Proteomes" id="UP000838672">
    <property type="component" value="Unassembled WGS sequence"/>
</dbReference>
<dbReference type="EC" id="3.1.-.-" evidence="4"/>
<keyword evidence="2" id="KW-0479">Metal-binding</keyword>
<sequence>MFVDSHCHLDRLNYPELHQNIEAVIAKAKAAKVEQLLSVGVTLADFPAMYQKIEPFAGVYASCGVHPLDCESGFDRQQLLEFAAYDKVVAIGETGLDYNYAPQTKALQQELFIEQVEVAKAVNKPLIIHTRQAREDTLAILRAHQAEQVGGVIHCFTEDLAFAEQAMALGFYISISGIVTFNQAAELKAVVQRLPLERLLIETDSPYLAPAPYRGKENQPAYVARVAEYIALLKAESVETIAEVTTKNFETLFLRRQ</sequence>
<comment type="similarity">
    <text evidence="1">Belongs to the metallo-dependent hydrolases superfamily. TatD-type hydrolase family.</text>
</comment>
<dbReference type="Pfam" id="PF01026">
    <property type="entry name" value="TatD_DNase"/>
    <property type="match status" value="1"/>
</dbReference>
<evidence type="ECO:0000256" key="1">
    <source>
        <dbReference type="ARBA" id="ARBA00009275"/>
    </source>
</evidence>
<name>A0ABM8ZRW0_9VIBR</name>
<dbReference type="PROSITE" id="PS01090">
    <property type="entry name" value="TATD_2"/>
    <property type="match status" value="1"/>
</dbReference>
<dbReference type="PANTHER" id="PTHR46124:SF2">
    <property type="entry name" value="D-AMINOACYL-TRNA DEACYLASE"/>
    <property type="match status" value="1"/>
</dbReference>
<dbReference type="SUPFAM" id="SSF51556">
    <property type="entry name" value="Metallo-dependent hydrolases"/>
    <property type="match status" value="1"/>
</dbReference>
<evidence type="ECO:0000313" key="4">
    <source>
        <dbReference type="EMBL" id="CAH0533038.1"/>
    </source>
</evidence>
<dbReference type="PROSITE" id="PS01091">
    <property type="entry name" value="TATD_3"/>
    <property type="match status" value="1"/>
</dbReference>
<keyword evidence="5" id="KW-1185">Reference proteome</keyword>
<organism evidence="4 5">
    <name type="scientific">Vibrio stylophorae</name>
    <dbReference type="NCBI Taxonomy" id="659351"/>
    <lineage>
        <taxon>Bacteria</taxon>
        <taxon>Pseudomonadati</taxon>
        <taxon>Pseudomonadota</taxon>
        <taxon>Gammaproteobacteria</taxon>
        <taxon>Vibrionales</taxon>
        <taxon>Vibrionaceae</taxon>
        <taxon>Vibrio</taxon>
    </lineage>
</organism>
<dbReference type="RefSeq" id="WP_237465229.1">
    <property type="nucleotide sequence ID" value="NZ_CAKLDI010000001.1"/>
</dbReference>
<dbReference type="InterPro" id="IPR032466">
    <property type="entry name" value="Metal_Hydrolase"/>
</dbReference>
<dbReference type="GO" id="GO:0016787">
    <property type="term" value="F:hydrolase activity"/>
    <property type="evidence" value="ECO:0007669"/>
    <property type="project" value="UniProtKB-KW"/>
</dbReference>